<feature type="transmembrane region" description="Helical" evidence="2">
    <location>
        <begin position="12"/>
        <end position="32"/>
    </location>
</feature>
<sequence length="436" mass="49921">MRYSIGSRTLLFIYKYSFIFAFFISVGCRGLRSCKNPIMERSLQRPPQRPRQRLLQRPLPKEKNKQREGYKRKINSLNDFESFREKNTKIIQTAKVKEDTQAIVLLHGLSRISYDFETMKAVLRQKFPHATIVALKSVNKDLNKKGNVWYSPPSVMLSIKKQAELAYEEIKTLIGRDKHVVLVGHSQGGLRAFTLIKEYGAVLKREVGITIDQLITIGTPWKGAPVMDHFKNPKWVTEKLDQEKNILEKIQKGYRRDLFKHIFKNYAGIAEKMPSLAKYLYNHTNGFKRRKKHMSGADDLSPSSDFIRYVASGIKELGVPVTAIAGVLNFSEFFPLSSSVTAEDLLKLNHTYAELIGGTEHDMLLPVDTQLAEGLDKKDFECIKIYESCHGNKVGIPVKKDIPECNNEQVIQKVVACIEKTFYSTTEIEKDITERE</sequence>
<evidence type="ECO:0000256" key="2">
    <source>
        <dbReference type="SAM" id="Phobius"/>
    </source>
</evidence>
<keyword evidence="2" id="KW-0472">Membrane</keyword>
<feature type="region of interest" description="Disordered" evidence="1">
    <location>
        <begin position="42"/>
        <end position="69"/>
    </location>
</feature>
<keyword evidence="2" id="KW-0812">Transmembrane</keyword>
<dbReference type="InterPro" id="IPR029058">
    <property type="entry name" value="AB_hydrolase_fold"/>
</dbReference>
<dbReference type="SUPFAM" id="SSF53474">
    <property type="entry name" value="alpha/beta-Hydrolases"/>
    <property type="match status" value="1"/>
</dbReference>
<dbReference type="RefSeq" id="WP_123663620.1">
    <property type="nucleotide sequence ID" value="NZ_RARA01000027.1"/>
</dbReference>
<dbReference type="GO" id="GO:0016787">
    <property type="term" value="F:hydrolase activity"/>
    <property type="evidence" value="ECO:0007669"/>
    <property type="project" value="UniProtKB-KW"/>
</dbReference>
<dbReference type="Gene3D" id="3.40.50.1820">
    <property type="entry name" value="alpha/beta hydrolase"/>
    <property type="match status" value="1"/>
</dbReference>
<evidence type="ECO:0000313" key="3">
    <source>
        <dbReference type="EMBL" id="ROT46961.1"/>
    </source>
</evidence>
<keyword evidence="2" id="KW-1133">Transmembrane helix</keyword>
<dbReference type="AlphaFoldDB" id="A0A3N2QB41"/>
<organism evidence="3 4">
    <name type="scientific">Candidatus Cardinium hertigii</name>
    <dbReference type="NCBI Taxonomy" id="247481"/>
    <lineage>
        <taxon>Bacteria</taxon>
        <taxon>Pseudomonadati</taxon>
        <taxon>Bacteroidota</taxon>
        <taxon>Cytophagia</taxon>
        <taxon>Cytophagales</taxon>
        <taxon>Amoebophilaceae</taxon>
        <taxon>Candidatus Cardinium</taxon>
    </lineage>
</organism>
<reference evidence="3 4" key="1">
    <citation type="submission" date="2018-09" db="EMBL/GenBank/DDBJ databases">
        <title>Comparative Genomics of Wolbachia-Cardinium Dual Endosymbiosis in a Plant-Parasitic Nematode.</title>
        <authorList>
            <person name="Brown A.M.V."/>
            <person name="Wasala S.K."/>
            <person name="Howe D.K."/>
            <person name="Peetz A.B."/>
            <person name="Zasada I.A."/>
            <person name="Denver D.R."/>
        </authorList>
    </citation>
    <scope>NUCLEOTIDE SEQUENCE [LARGE SCALE GENOMIC DNA]</scope>
    <source>
        <strain evidence="3 4">Pp_1</strain>
    </source>
</reference>
<keyword evidence="4" id="KW-1185">Reference proteome</keyword>
<dbReference type="EMBL" id="RARA01000027">
    <property type="protein sequence ID" value="ROT46961.1"/>
    <property type="molecule type" value="Genomic_DNA"/>
</dbReference>
<dbReference type="PROSITE" id="PS51257">
    <property type="entry name" value="PROKAR_LIPOPROTEIN"/>
    <property type="match status" value="1"/>
</dbReference>
<name>A0A3N2QB41_9BACT</name>
<proteinExistence type="predicted"/>
<keyword evidence="3" id="KW-0378">Hydrolase</keyword>
<gene>
    <name evidence="3" type="ORF">EDM02_05285</name>
</gene>
<accession>A0A3N2QB41</accession>
<dbReference type="OrthoDB" id="979559at2"/>
<comment type="caution">
    <text evidence="3">The sequence shown here is derived from an EMBL/GenBank/DDBJ whole genome shotgun (WGS) entry which is preliminary data.</text>
</comment>
<dbReference type="Pfam" id="PF02089">
    <property type="entry name" value="Palm_thioest"/>
    <property type="match status" value="1"/>
</dbReference>
<protein>
    <submittedName>
        <fullName evidence="3">Alpha/beta hydrolase</fullName>
    </submittedName>
</protein>
<dbReference type="Proteomes" id="UP000270927">
    <property type="component" value="Unassembled WGS sequence"/>
</dbReference>
<evidence type="ECO:0000313" key="4">
    <source>
        <dbReference type="Proteomes" id="UP000270927"/>
    </source>
</evidence>
<evidence type="ECO:0000256" key="1">
    <source>
        <dbReference type="SAM" id="MobiDB-lite"/>
    </source>
</evidence>
<feature type="compositionally biased region" description="Basic and acidic residues" evidence="1">
    <location>
        <begin position="59"/>
        <end position="69"/>
    </location>
</feature>